<accession>A0A9J6GAE6</accession>
<evidence type="ECO:0000313" key="2">
    <source>
        <dbReference type="Proteomes" id="UP000821853"/>
    </source>
</evidence>
<dbReference type="Proteomes" id="UP000821853">
    <property type="component" value="Chromosome 3"/>
</dbReference>
<dbReference type="VEuPathDB" id="VectorBase:HLOH_044339"/>
<sequence>MSKGFPVKFPVYLGHILASSSAARGTKEHLEGHVGEVVDHDPRHLDEHLVPLGRLEHPQQAGEDASLGLRRGGGPPVWHVCNARKPASPGWQRRQVGACRRLPLHGRRRCCVQGDTRA</sequence>
<gene>
    <name evidence="1" type="ORF">HPB48_012816</name>
</gene>
<comment type="caution">
    <text evidence="1">The sequence shown here is derived from an EMBL/GenBank/DDBJ whole genome shotgun (WGS) entry which is preliminary data.</text>
</comment>
<keyword evidence="2" id="KW-1185">Reference proteome</keyword>
<evidence type="ECO:0000313" key="1">
    <source>
        <dbReference type="EMBL" id="KAH9371839.1"/>
    </source>
</evidence>
<proteinExistence type="predicted"/>
<dbReference type="EMBL" id="JABSTR010000005">
    <property type="protein sequence ID" value="KAH9371839.1"/>
    <property type="molecule type" value="Genomic_DNA"/>
</dbReference>
<dbReference type="AlphaFoldDB" id="A0A9J6GAE6"/>
<reference evidence="1 2" key="1">
    <citation type="journal article" date="2020" name="Cell">
        <title>Large-Scale Comparative Analyses of Tick Genomes Elucidate Their Genetic Diversity and Vector Capacities.</title>
        <authorList>
            <consortium name="Tick Genome and Microbiome Consortium (TIGMIC)"/>
            <person name="Jia N."/>
            <person name="Wang J."/>
            <person name="Shi W."/>
            <person name="Du L."/>
            <person name="Sun Y."/>
            <person name="Zhan W."/>
            <person name="Jiang J.F."/>
            <person name="Wang Q."/>
            <person name="Zhang B."/>
            <person name="Ji P."/>
            <person name="Bell-Sakyi L."/>
            <person name="Cui X.M."/>
            <person name="Yuan T.T."/>
            <person name="Jiang B.G."/>
            <person name="Yang W.F."/>
            <person name="Lam T.T."/>
            <person name="Chang Q.C."/>
            <person name="Ding S.J."/>
            <person name="Wang X.J."/>
            <person name="Zhu J.G."/>
            <person name="Ruan X.D."/>
            <person name="Zhao L."/>
            <person name="Wei J.T."/>
            <person name="Ye R.Z."/>
            <person name="Que T.C."/>
            <person name="Du C.H."/>
            <person name="Zhou Y.H."/>
            <person name="Cheng J.X."/>
            <person name="Dai P.F."/>
            <person name="Guo W.B."/>
            <person name="Han X.H."/>
            <person name="Huang E.J."/>
            <person name="Li L.F."/>
            <person name="Wei W."/>
            <person name="Gao Y.C."/>
            <person name="Liu J.Z."/>
            <person name="Shao H.Z."/>
            <person name="Wang X."/>
            <person name="Wang C.C."/>
            <person name="Yang T.C."/>
            <person name="Huo Q.B."/>
            <person name="Li W."/>
            <person name="Chen H.Y."/>
            <person name="Chen S.E."/>
            <person name="Zhou L.G."/>
            <person name="Ni X.B."/>
            <person name="Tian J.H."/>
            <person name="Sheng Y."/>
            <person name="Liu T."/>
            <person name="Pan Y.S."/>
            <person name="Xia L.Y."/>
            <person name="Li J."/>
            <person name="Zhao F."/>
            <person name="Cao W.C."/>
        </authorList>
    </citation>
    <scope>NUCLEOTIDE SEQUENCE [LARGE SCALE GENOMIC DNA]</scope>
    <source>
        <strain evidence="1">HaeL-2018</strain>
    </source>
</reference>
<protein>
    <submittedName>
        <fullName evidence="1">Uncharacterized protein</fullName>
    </submittedName>
</protein>
<name>A0A9J6GAE6_HAELO</name>
<organism evidence="1 2">
    <name type="scientific">Haemaphysalis longicornis</name>
    <name type="common">Bush tick</name>
    <dbReference type="NCBI Taxonomy" id="44386"/>
    <lineage>
        <taxon>Eukaryota</taxon>
        <taxon>Metazoa</taxon>
        <taxon>Ecdysozoa</taxon>
        <taxon>Arthropoda</taxon>
        <taxon>Chelicerata</taxon>
        <taxon>Arachnida</taxon>
        <taxon>Acari</taxon>
        <taxon>Parasitiformes</taxon>
        <taxon>Ixodida</taxon>
        <taxon>Ixodoidea</taxon>
        <taxon>Ixodidae</taxon>
        <taxon>Haemaphysalinae</taxon>
        <taxon>Haemaphysalis</taxon>
    </lineage>
</organism>